<evidence type="ECO:0000313" key="2">
    <source>
        <dbReference type="EMBL" id="GLG04962.1"/>
    </source>
</evidence>
<gene>
    <name evidence="2" type="ORF">Selli1_21360</name>
</gene>
<dbReference type="Proteomes" id="UP001145145">
    <property type="component" value="Unassembled WGS sequence"/>
</dbReference>
<organism evidence="2 3">
    <name type="scientific">Sellimonas catena</name>
    <dbReference type="NCBI Taxonomy" id="2994035"/>
    <lineage>
        <taxon>Bacteria</taxon>
        <taxon>Bacillati</taxon>
        <taxon>Bacillota</taxon>
        <taxon>Clostridia</taxon>
        <taxon>Lachnospirales</taxon>
        <taxon>Lachnospiraceae</taxon>
        <taxon>Sellimonas</taxon>
    </lineage>
</organism>
<reference evidence="2 3" key="1">
    <citation type="journal article" date="2023" name="Int. J. Syst. Evol. Microbiol.">
        <title>Sellimonas catena sp. nov., isolated from human faeces.</title>
        <authorList>
            <person name="Hisatomi A."/>
            <person name="Ohkuma M."/>
            <person name="Sakamoto M."/>
        </authorList>
    </citation>
    <scope>NUCLEOTIDE SEQUENCE [LARGE SCALE GENOMIC DNA]</scope>
    <source>
        <strain evidence="2 3">12EGH17</strain>
    </source>
</reference>
<keyword evidence="1" id="KW-0472">Membrane</keyword>
<dbReference type="EMBL" id="BSBO01000021">
    <property type="protein sequence ID" value="GLG04962.1"/>
    <property type="molecule type" value="Genomic_DNA"/>
</dbReference>
<comment type="caution">
    <text evidence="2">The sequence shown here is derived from an EMBL/GenBank/DDBJ whole genome shotgun (WGS) entry which is preliminary data.</text>
</comment>
<evidence type="ECO:0000313" key="3">
    <source>
        <dbReference type="Proteomes" id="UP001145145"/>
    </source>
</evidence>
<keyword evidence="3" id="KW-1185">Reference proteome</keyword>
<sequence length="256" mass="29569">MIDKRLMKELGKIEVPLYDIRKYEETIMKAKAVKLHPEKQRMCNKEFFINQLRFIKKKTWFLKFIISIMILYVISTEQIDISGWTWTLIAVSGPALCLINANEICNIFQPGMVEIQMTAKNSFGKVLMVRLITFGLFDLIFFVCMALGMSIFKKTIIWQVILYGLVPYIIMCFGCMIILNRCREENISLYSLTWGVCLNCIIIISKISDIRIYQASYFNMWLGIGLIAFGGTIIELHRLFKKTGGNLDEISYGTSV</sequence>
<accession>A0A9W6C707</accession>
<proteinExistence type="predicted"/>
<feature type="transmembrane region" description="Helical" evidence="1">
    <location>
        <begin position="60"/>
        <end position="79"/>
    </location>
</feature>
<protein>
    <submittedName>
        <fullName evidence="2">Uncharacterized protein</fullName>
    </submittedName>
</protein>
<feature type="transmembrane region" description="Helical" evidence="1">
    <location>
        <begin position="85"/>
        <end position="105"/>
    </location>
</feature>
<dbReference type="RefSeq" id="WP_281872987.1">
    <property type="nucleotide sequence ID" value="NZ_BSBO01000021.1"/>
</dbReference>
<evidence type="ECO:0000256" key="1">
    <source>
        <dbReference type="SAM" id="Phobius"/>
    </source>
</evidence>
<keyword evidence="1" id="KW-1133">Transmembrane helix</keyword>
<feature type="transmembrane region" description="Helical" evidence="1">
    <location>
        <begin position="156"/>
        <end position="180"/>
    </location>
</feature>
<dbReference type="AlphaFoldDB" id="A0A9W6C707"/>
<name>A0A9W6C707_9FIRM</name>
<feature type="transmembrane region" description="Helical" evidence="1">
    <location>
        <begin position="217"/>
        <end position="236"/>
    </location>
</feature>
<feature type="transmembrane region" description="Helical" evidence="1">
    <location>
        <begin position="126"/>
        <end position="150"/>
    </location>
</feature>
<feature type="transmembrane region" description="Helical" evidence="1">
    <location>
        <begin position="187"/>
        <end position="205"/>
    </location>
</feature>
<keyword evidence="1" id="KW-0812">Transmembrane</keyword>